<reference evidence="10 11" key="1">
    <citation type="journal article" date="2019" name="Gigascience">
        <title>Whole-genome sequence of the oriental lung fluke Paragonimus westermani.</title>
        <authorList>
            <person name="Oey H."/>
            <person name="Zakrzewski M."/>
            <person name="Narain K."/>
            <person name="Devi K.R."/>
            <person name="Agatsuma T."/>
            <person name="Nawaratna S."/>
            <person name="Gobert G.N."/>
            <person name="Jones M.K."/>
            <person name="Ragan M.A."/>
            <person name="McManus D.P."/>
            <person name="Krause L."/>
        </authorList>
    </citation>
    <scope>NUCLEOTIDE SEQUENCE [LARGE SCALE GENOMIC DNA]</scope>
    <source>
        <strain evidence="10 11">IND2009</strain>
    </source>
</reference>
<evidence type="ECO:0000259" key="9">
    <source>
        <dbReference type="Pfam" id="PF20145"/>
    </source>
</evidence>
<dbReference type="GO" id="GO:0071542">
    <property type="term" value="P:dopaminergic neuron differentiation"/>
    <property type="evidence" value="ECO:0007669"/>
    <property type="project" value="TreeGrafter"/>
</dbReference>
<dbReference type="PANTHER" id="PTHR12990:SF5">
    <property type="entry name" value="MESENCEPHALIC ASTROCYTE-DERIVED NEUROTROPHIC FACTOR HOMOLOG"/>
    <property type="match status" value="1"/>
</dbReference>
<feature type="non-terminal residue" evidence="10">
    <location>
        <position position="1"/>
    </location>
</feature>
<evidence type="ECO:0000256" key="1">
    <source>
        <dbReference type="ARBA" id="ARBA00004613"/>
    </source>
</evidence>
<dbReference type="Pfam" id="PF20145">
    <property type="entry name" value="ARMET_N"/>
    <property type="match status" value="1"/>
</dbReference>
<evidence type="ECO:0000259" key="8">
    <source>
        <dbReference type="Pfam" id="PF10208"/>
    </source>
</evidence>
<evidence type="ECO:0000256" key="7">
    <source>
        <dbReference type="ARBA" id="ARBA00032923"/>
    </source>
</evidence>
<dbReference type="GO" id="GO:0005615">
    <property type="term" value="C:extracellular space"/>
    <property type="evidence" value="ECO:0007669"/>
    <property type="project" value="TreeGrafter"/>
</dbReference>
<evidence type="ECO:0000256" key="6">
    <source>
        <dbReference type="ARBA" id="ARBA00023157"/>
    </source>
</evidence>
<dbReference type="InterPro" id="IPR045333">
    <property type="entry name" value="ARMET-like"/>
</dbReference>
<dbReference type="InterPro" id="IPR045332">
    <property type="entry name" value="ARMET_N"/>
</dbReference>
<sequence length="225" mass="25419">YAVFATLGFLCGEVFFASTLNPLWSDVMRLALFFFVTSISLLHCITKKIDESSCEGTVKPPALFSSLVCVKFLRKLYSNFETDNVDRSSLNDVKDAIVKLCKTADHVEDRFCYHIGAVEESAAKTLGTVALHISLFKPPEKVCEEISKTASDICSLKYPKKRDLTQFDFTKARLKELKEILYEWGIYDCPGCIEKSDYLQLVMEKLPIYAPEAAAALEQRKKLDL</sequence>
<comment type="caution">
    <text evidence="10">The sequence shown here is derived from an EMBL/GenBank/DDBJ whole genome shotgun (WGS) entry which is preliminary data.</text>
</comment>
<evidence type="ECO:0000256" key="3">
    <source>
        <dbReference type="ARBA" id="ARBA00014267"/>
    </source>
</evidence>
<feature type="domain" description="ARMET N-terminal" evidence="9">
    <location>
        <begin position="68"/>
        <end position="161"/>
    </location>
</feature>
<comment type="similarity">
    <text evidence="2">Belongs to the ARMET family.</text>
</comment>
<comment type="subcellular location">
    <subcellularLocation>
        <location evidence="1">Secreted</location>
    </subcellularLocation>
</comment>
<accession>A0A5J4NQ08</accession>
<feature type="domain" description="ARMET C-terminal" evidence="8">
    <location>
        <begin position="167"/>
        <end position="209"/>
    </location>
</feature>
<evidence type="ECO:0000313" key="10">
    <source>
        <dbReference type="EMBL" id="KAA3677148.1"/>
    </source>
</evidence>
<protein>
    <recommendedName>
        <fullName evidence="3">Mesencephalic astrocyte-derived neurotrophic factor homolog</fullName>
    </recommendedName>
    <alternativeName>
        <fullName evidence="7">MANF/CDNF-like protein</fullName>
    </alternativeName>
</protein>
<evidence type="ECO:0000256" key="2">
    <source>
        <dbReference type="ARBA" id="ARBA00005617"/>
    </source>
</evidence>
<name>A0A5J4NQ08_9TREM</name>
<keyword evidence="4" id="KW-0964">Secreted</keyword>
<keyword evidence="6" id="KW-1015">Disulfide bond</keyword>
<evidence type="ECO:0000256" key="4">
    <source>
        <dbReference type="ARBA" id="ARBA00022525"/>
    </source>
</evidence>
<dbReference type="Gene3D" id="1.10.225.10">
    <property type="entry name" value="Saposin-like"/>
    <property type="match status" value="1"/>
</dbReference>
<dbReference type="PANTHER" id="PTHR12990">
    <property type="entry name" value="ARMET-LIKE PROTEIN"/>
    <property type="match status" value="1"/>
</dbReference>
<dbReference type="GO" id="GO:0031175">
    <property type="term" value="P:neuron projection development"/>
    <property type="evidence" value="ECO:0007669"/>
    <property type="project" value="TreeGrafter"/>
</dbReference>
<evidence type="ECO:0000313" key="11">
    <source>
        <dbReference type="Proteomes" id="UP000324629"/>
    </source>
</evidence>
<dbReference type="Pfam" id="PF10208">
    <property type="entry name" value="ARMET_C"/>
    <property type="match status" value="1"/>
</dbReference>
<gene>
    <name evidence="10" type="ORF">DEA37_0012198</name>
</gene>
<dbReference type="EMBL" id="QNGE01001640">
    <property type="protein sequence ID" value="KAA3677148.1"/>
    <property type="molecule type" value="Genomic_DNA"/>
</dbReference>
<keyword evidence="11" id="KW-1185">Reference proteome</keyword>
<evidence type="ECO:0000256" key="5">
    <source>
        <dbReference type="ARBA" id="ARBA00022729"/>
    </source>
</evidence>
<proteinExistence type="inferred from homology"/>
<dbReference type="Gene3D" id="1.10.720.30">
    <property type="entry name" value="SAP domain"/>
    <property type="match status" value="1"/>
</dbReference>
<dbReference type="GO" id="GO:0005783">
    <property type="term" value="C:endoplasmic reticulum"/>
    <property type="evidence" value="ECO:0007669"/>
    <property type="project" value="TreeGrafter"/>
</dbReference>
<dbReference type="SUPFAM" id="SSF68906">
    <property type="entry name" value="SAP domain"/>
    <property type="match status" value="1"/>
</dbReference>
<organism evidence="10 11">
    <name type="scientific">Paragonimus westermani</name>
    <dbReference type="NCBI Taxonomy" id="34504"/>
    <lineage>
        <taxon>Eukaryota</taxon>
        <taxon>Metazoa</taxon>
        <taxon>Spiralia</taxon>
        <taxon>Lophotrochozoa</taxon>
        <taxon>Platyhelminthes</taxon>
        <taxon>Trematoda</taxon>
        <taxon>Digenea</taxon>
        <taxon>Plagiorchiida</taxon>
        <taxon>Troglotremata</taxon>
        <taxon>Troglotrematidae</taxon>
        <taxon>Paragonimus</taxon>
    </lineage>
</organism>
<dbReference type="Proteomes" id="UP000324629">
    <property type="component" value="Unassembled WGS sequence"/>
</dbReference>
<dbReference type="AlphaFoldDB" id="A0A5J4NQ08"/>
<dbReference type="InterPro" id="IPR019345">
    <property type="entry name" value="ARMET_C"/>
</dbReference>
<dbReference type="InterPro" id="IPR036361">
    <property type="entry name" value="SAP_dom_sf"/>
</dbReference>
<keyword evidence="5" id="KW-0732">Signal</keyword>